<organism evidence="2 3">
    <name type="scientific">Agaricus bisporus var. burnettii</name>
    <dbReference type="NCBI Taxonomy" id="192524"/>
    <lineage>
        <taxon>Eukaryota</taxon>
        <taxon>Fungi</taxon>
        <taxon>Dikarya</taxon>
        <taxon>Basidiomycota</taxon>
        <taxon>Agaricomycotina</taxon>
        <taxon>Agaricomycetes</taxon>
        <taxon>Agaricomycetidae</taxon>
        <taxon>Agaricales</taxon>
        <taxon>Agaricineae</taxon>
        <taxon>Agaricaceae</taxon>
        <taxon>Agaricus</taxon>
    </lineage>
</organism>
<dbReference type="Pfam" id="PF12937">
    <property type="entry name" value="F-box-like"/>
    <property type="match status" value="1"/>
</dbReference>
<dbReference type="InterPro" id="IPR001810">
    <property type="entry name" value="F-box_dom"/>
</dbReference>
<evidence type="ECO:0000313" key="2">
    <source>
        <dbReference type="EMBL" id="KAF7761176.1"/>
    </source>
</evidence>
<dbReference type="Gene3D" id="1.20.1280.50">
    <property type="match status" value="1"/>
</dbReference>
<evidence type="ECO:0000259" key="1">
    <source>
        <dbReference type="Pfam" id="PF12937"/>
    </source>
</evidence>
<reference evidence="2 3" key="1">
    <citation type="journal article" name="Sci. Rep.">
        <title>Telomere-to-telomere assembled and centromere annotated genomes of the two main subspecies of the button mushroom Agaricus bisporus reveal especially polymorphic chromosome ends.</title>
        <authorList>
            <person name="Sonnenberg A.S.M."/>
            <person name="Sedaghat-Telgerd N."/>
            <person name="Lavrijssen B."/>
            <person name="Ohm R.A."/>
            <person name="Hendrickx P.M."/>
            <person name="Scholtmeijer K."/>
            <person name="Baars J.J.P."/>
            <person name="van Peer A."/>
        </authorList>
    </citation>
    <scope>NUCLEOTIDE SEQUENCE [LARGE SCALE GENOMIC DNA]</scope>
    <source>
        <strain evidence="2 3">H119_p4</strain>
    </source>
</reference>
<sequence>MTDHLATSRCPYCLQTKPRMTSATSSPGDAMEDVVDAEIKRTESLILRLFHERTRLYRKRNEIRSPIYSLPPEILTMIFKFACPPLDFLQTYGLDSRPFINYPIYPRILNTLNAVSARWRNIVLSTPSLWTSFVAEFITWDDSNINIMQTIFSHSRNLPVAASLDLTPVPALYELRMAVLAPVLQEYASRIHMLYTYNAPSTWLKDNIPSFVNLELLCLEGDLHEDDVTSVDSTCTHLILKGLSCRFSLSCSKIEVLHLGSMPVDVCLELLQKCTHLKEYRLRDPCVDTFDAEVPLPSSPFILPRLKLFEWTVQYESPVHHAMLQYIRMPALRTLVWVEEDINGVRPSSFLSTFFQHLPSTLSAIGIQYSFVHADHSIFSYFSKFSNIESLEFERCGGVFMAHVLNNLGSETRSVGNQKMPVLPKLKSIHVDRSSGDFDQAELLKTFRRRGSLLSESLGSPFRVEFAEHLVNWTPEFKEELIRMVEKGYQVELREDLKPVDWLPRTVKSPRR</sequence>
<feature type="domain" description="F-box" evidence="1">
    <location>
        <begin position="68"/>
        <end position="133"/>
    </location>
</feature>
<proteinExistence type="predicted"/>
<dbReference type="EMBL" id="JABXXO010000014">
    <property type="protein sequence ID" value="KAF7761176.1"/>
    <property type="molecule type" value="Genomic_DNA"/>
</dbReference>
<gene>
    <name evidence="2" type="ORF">Agabi119p4_10585</name>
</gene>
<dbReference type="AlphaFoldDB" id="A0A8H7C2I6"/>
<dbReference type="SUPFAM" id="SSF52047">
    <property type="entry name" value="RNI-like"/>
    <property type="match status" value="1"/>
</dbReference>
<dbReference type="Proteomes" id="UP000629468">
    <property type="component" value="Unassembled WGS sequence"/>
</dbReference>
<accession>A0A8H7C2I6</accession>
<evidence type="ECO:0000313" key="3">
    <source>
        <dbReference type="Proteomes" id="UP000629468"/>
    </source>
</evidence>
<protein>
    <recommendedName>
        <fullName evidence="1">F-box domain-containing protein</fullName>
    </recommendedName>
</protein>
<dbReference type="Gene3D" id="3.80.10.10">
    <property type="entry name" value="Ribonuclease Inhibitor"/>
    <property type="match status" value="1"/>
</dbReference>
<comment type="caution">
    <text evidence="2">The sequence shown here is derived from an EMBL/GenBank/DDBJ whole genome shotgun (WGS) entry which is preliminary data.</text>
</comment>
<dbReference type="InterPro" id="IPR032675">
    <property type="entry name" value="LRR_dom_sf"/>
</dbReference>
<name>A0A8H7C2I6_AGABI</name>